<comment type="caution">
    <text evidence="2">The sequence shown here is derived from an EMBL/GenBank/DDBJ whole genome shotgun (WGS) entry which is preliminary data.</text>
</comment>
<accession>A0ABP9QXT4</accession>
<sequence length="165" mass="18193">MGVFETLEVAFGYVVTGPAPLAVKGHLFPDLPHRDIPLHQLRVRLLSPLVSNSTRAAVWSYLVRQARTRGARQSSWTVGAAGMALPELLRIVGALARTYAGELEDLEAAALGAFLGELRRVDLDDTRDPRLRWRLLTAAYRASRTLRDTTHNTAPDTARDGGPRR</sequence>
<protein>
    <submittedName>
        <fullName evidence="2">Uncharacterized protein</fullName>
    </submittedName>
</protein>
<keyword evidence="3" id="KW-1185">Reference proteome</keyword>
<evidence type="ECO:0000256" key="1">
    <source>
        <dbReference type="SAM" id="MobiDB-lite"/>
    </source>
</evidence>
<dbReference type="RefSeq" id="WP_185061467.1">
    <property type="nucleotide sequence ID" value="NZ_BAABJP010000041.1"/>
</dbReference>
<evidence type="ECO:0000313" key="3">
    <source>
        <dbReference type="Proteomes" id="UP001428817"/>
    </source>
</evidence>
<feature type="region of interest" description="Disordered" evidence="1">
    <location>
        <begin position="146"/>
        <end position="165"/>
    </location>
</feature>
<gene>
    <name evidence="2" type="ORF">GCM10023321_63810</name>
</gene>
<name>A0ABP9QXT4_9PSEU</name>
<proteinExistence type="predicted"/>
<organism evidence="2 3">
    <name type="scientific">Pseudonocardia eucalypti</name>
    <dbReference type="NCBI Taxonomy" id="648755"/>
    <lineage>
        <taxon>Bacteria</taxon>
        <taxon>Bacillati</taxon>
        <taxon>Actinomycetota</taxon>
        <taxon>Actinomycetes</taxon>
        <taxon>Pseudonocardiales</taxon>
        <taxon>Pseudonocardiaceae</taxon>
        <taxon>Pseudonocardia</taxon>
    </lineage>
</organism>
<evidence type="ECO:0000313" key="2">
    <source>
        <dbReference type="EMBL" id="GAA5168966.1"/>
    </source>
</evidence>
<dbReference type="Proteomes" id="UP001428817">
    <property type="component" value="Unassembled WGS sequence"/>
</dbReference>
<reference evidence="3" key="1">
    <citation type="journal article" date="2019" name="Int. J. Syst. Evol. Microbiol.">
        <title>The Global Catalogue of Microorganisms (GCM) 10K type strain sequencing project: providing services to taxonomists for standard genome sequencing and annotation.</title>
        <authorList>
            <consortium name="The Broad Institute Genomics Platform"/>
            <consortium name="The Broad Institute Genome Sequencing Center for Infectious Disease"/>
            <person name="Wu L."/>
            <person name="Ma J."/>
        </authorList>
    </citation>
    <scope>NUCLEOTIDE SEQUENCE [LARGE SCALE GENOMIC DNA]</scope>
    <source>
        <strain evidence="3">JCM 18303</strain>
    </source>
</reference>
<dbReference type="EMBL" id="BAABJP010000041">
    <property type="protein sequence ID" value="GAA5168966.1"/>
    <property type="molecule type" value="Genomic_DNA"/>
</dbReference>